<evidence type="ECO:0000313" key="3">
    <source>
        <dbReference type="Proteomes" id="UP001499851"/>
    </source>
</evidence>
<protein>
    <recommendedName>
        <fullName evidence="4">DUF732 domain-containing protein</fullName>
    </recommendedName>
</protein>
<keyword evidence="1" id="KW-1133">Transmembrane helix</keyword>
<keyword evidence="1" id="KW-0812">Transmembrane</keyword>
<name>A0ABN2GMF1_9ACTN</name>
<reference evidence="2 3" key="1">
    <citation type="journal article" date="2019" name="Int. J. Syst. Evol. Microbiol.">
        <title>The Global Catalogue of Microorganisms (GCM) 10K type strain sequencing project: providing services to taxonomists for standard genome sequencing and annotation.</title>
        <authorList>
            <consortium name="The Broad Institute Genomics Platform"/>
            <consortium name="The Broad Institute Genome Sequencing Center for Infectious Disease"/>
            <person name="Wu L."/>
            <person name="Ma J."/>
        </authorList>
    </citation>
    <scope>NUCLEOTIDE SEQUENCE [LARGE SCALE GENOMIC DNA]</scope>
    <source>
        <strain evidence="2 3">JCM 16001</strain>
    </source>
</reference>
<accession>A0ABN2GMF1</accession>
<organism evidence="2 3">
    <name type="scientific">Glycomyces endophyticus</name>
    <dbReference type="NCBI Taxonomy" id="480996"/>
    <lineage>
        <taxon>Bacteria</taxon>
        <taxon>Bacillati</taxon>
        <taxon>Actinomycetota</taxon>
        <taxon>Actinomycetes</taxon>
        <taxon>Glycomycetales</taxon>
        <taxon>Glycomycetaceae</taxon>
        <taxon>Glycomyces</taxon>
    </lineage>
</organism>
<feature type="transmembrane region" description="Helical" evidence="1">
    <location>
        <begin position="21"/>
        <end position="40"/>
    </location>
</feature>
<evidence type="ECO:0000256" key="1">
    <source>
        <dbReference type="SAM" id="Phobius"/>
    </source>
</evidence>
<evidence type="ECO:0000313" key="2">
    <source>
        <dbReference type="EMBL" id="GAA1673497.1"/>
    </source>
</evidence>
<dbReference type="Proteomes" id="UP001499851">
    <property type="component" value="Unassembled WGS sequence"/>
</dbReference>
<comment type="caution">
    <text evidence="2">The sequence shown here is derived from an EMBL/GenBank/DDBJ whole genome shotgun (WGS) entry which is preliminary data.</text>
</comment>
<gene>
    <name evidence="2" type="ORF">GCM10009830_19760</name>
</gene>
<dbReference type="EMBL" id="BAAAQF010000005">
    <property type="protein sequence ID" value="GAA1673497.1"/>
    <property type="molecule type" value="Genomic_DNA"/>
</dbReference>
<sequence>MTSTVNEQGRFKDPGRRRRTTFWVIGAVLVVLAVVGIALYRGGAEDRGATDKAEQLQQALEDAGLTAPDTDQITAVLGSDGGAMCEDPAAALQRALAGGTAGPGSRTVFVGRDWVTAETLAIQVYCPDELPEFLEYVNGLDLTDLVKE</sequence>
<dbReference type="RefSeq" id="WP_344485169.1">
    <property type="nucleotide sequence ID" value="NZ_BAAAQF010000005.1"/>
</dbReference>
<keyword evidence="1" id="KW-0472">Membrane</keyword>
<evidence type="ECO:0008006" key="4">
    <source>
        <dbReference type="Google" id="ProtNLM"/>
    </source>
</evidence>
<proteinExistence type="predicted"/>
<keyword evidence="3" id="KW-1185">Reference proteome</keyword>